<dbReference type="EMBL" id="UZAN01047124">
    <property type="protein sequence ID" value="VDP85052.1"/>
    <property type="molecule type" value="Genomic_DNA"/>
</dbReference>
<accession>A0A3P8G8T9</accession>
<keyword evidence="1" id="KW-0472">Membrane</keyword>
<evidence type="ECO:0000256" key="1">
    <source>
        <dbReference type="SAM" id="Phobius"/>
    </source>
</evidence>
<proteinExistence type="predicted"/>
<reference evidence="2 3" key="1">
    <citation type="submission" date="2018-11" db="EMBL/GenBank/DDBJ databases">
        <authorList>
            <consortium name="Pathogen Informatics"/>
        </authorList>
    </citation>
    <scope>NUCLEOTIDE SEQUENCE [LARGE SCALE GENOMIC DNA]</scope>
    <source>
        <strain evidence="2 3">Egypt</strain>
    </source>
</reference>
<dbReference type="Proteomes" id="UP000272942">
    <property type="component" value="Unassembled WGS sequence"/>
</dbReference>
<keyword evidence="1" id="KW-1133">Transmembrane helix</keyword>
<evidence type="ECO:0000313" key="2">
    <source>
        <dbReference type="EMBL" id="VDP85052.1"/>
    </source>
</evidence>
<gene>
    <name evidence="2" type="ORF">ECPE_LOCUS9250</name>
</gene>
<keyword evidence="3" id="KW-1185">Reference proteome</keyword>
<name>A0A3P8G8T9_9TREM</name>
<protein>
    <submittedName>
        <fullName evidence="2">Uncharacterized protein</fullName>
    </submittedName>
</protein>
<dbReference type="AlphaFoldDB" id="A0A3P8G8T9"/>
<keyword evidence="1" id="KW-0812">Transmembrane</keyword>
<feature type="transmembrane region" description="Helical" evidence="1">
    <location>
        <begin position="148"/>
        <end position="172"/>
    </location>
</feature>
<sequence>MYTQHFRPSMWFAQLAPLNADLTTWHSNLLGPTCLKWTGPSKWRLRESRPRGMGNGGDKVTESIQSAHSRPTLSAILATGWDSVSLIDPDQGTLLATHRLPCRPTHSPTLLRLSQSDTDRSIVGSEFIIPCEGMLLAFGVVYEIRLVAFILTVLSLFGSFLMIHLCCQFSLLESEY</sequence>
<dbReference type="OrthoDB" id="270568at2759"/>
<evidence type="ECO:0000313" key="3">
    <source>
        <dbReference type="Proteomes" id="UP000272942"/>
    </source>
</evidence>
<organism evidence="2 3">
    <name type="scientific">Echinostoma caproni</name>
    <dbReference type="NCBI Taxonomy" id="27848"/>
    <lineage>
        <taxon>Eukaryota</taxon>
        <taxon>Metazoa</taxon>
        <taxon>Spiralia</taxon>
        <taxon>Lophotrochozoa</taxon>
        <taxon>Platyhelminthes</taxon>
        <taxon>Trematoda</taxon>
        <taxon>Digenea</taxon>
        <taxon>Plagiorchiida</taxon>
        <taxon>Echinostomata</taxon>
        <taxon>Echinostomatoidea</taxon>
        <taxon>Echinostomatidae</taxon>
        <taxon>Echinostoma</taxon>
    </lineage>
</organism>